<evidence type="ECO:0000256" key="15">
    <source>
        <dbReference type="PIRSR" id="PIRSR606689-1"/>
    </source>
</evidence>
<dbReference type="EMBL" id="CATQJA010000178">
    <property type="protein sequence ID" value="CAJ0558026.1"/>
    <property type="molecule type" value="Genomic_DNA"/>
</dbReference>
<evidence type="ECO:0000256" key="4">
    <source>
        <dbReference type="ARBA" id="ARBA00022448"/>
    </source>
</evidence>
<comment type="caution">
    <text evidence="17">The sequence shown here is derived from an EMBL/GenBank/DDBJ whole genome shotgun (WGS) entry which is preliminary data.</text>
</comment>
<reference evidence="17" key="1">
    <citation type="submission" date="2023-06" db="EMBL/GenBank/DDBJ databases">
        <authorList>
            <person name="Delattre M."/>
        </authorList>
    </citation>
    <scope>NUCLEOTIDE SEQUENCE</scope>
    <source>
        <strain evidence="17">AF72</strain>
    </source>
</reference>
<evidence type="ECO:0000256" key="16">
    <source>
        <dbReference type="PIRSR" id="PIRSR606689-2"/>
    </source>
</evidence>
<dbReference type="InterPro" id="IPR027417">
    <property type="entry name" value="P-loop_NTPase"/>
</dbReference>
<feature type="binding site" evidence="16">
    <location>
        <position position="51"/>
    </location>
    <ligand>
        <name>Mg(2+)</name>
        <dbReference type="ChEBI" id="CHEBI:18420"/>
    </ligand>
</feature>
<keyword evidence="8" id="KW-0653">Protein transport</keyword>
<dbReference type="InterPro" id="IPR006689">
    <property type="entry name" value="Small_GTPase_ARF/SAR"/>
</dbReference>
<evidence type="ECO:0000256" key="8">
    <source>
        <dbReference type="ARBA" id="ARBA00022927"/>
    </source>
</evidence>
<protein>
    <recommendedName>
        <fullName evidence="14">ADP-ribosylation factor 1-like 2</fullName>
        <ecNumber evidence="3">3.6.5.2</ecNumber>
    </recommendedName>
</protein>
<keyword evidence="7" id="KW-0931">ER-Golgi transport</keyword>
<evidence type="ECO:0000256" key="9">
    <source>
        <dbReference type="ARBA" id="ARBA00023034"/>
    </source>
</evidence>
<dbReference type="SMART" id="SM00178">
    <property type="entry name" value="SAR"/>
    <property type="match status" value="1"/>
</dbReference>
<sequence>MGLLISLMQSFSNRGGTPREAKILFCGLYGSGKTTLLYKMKLGMVVETIPTTGFIVETVEYKQLSLTCWDIGTPLWRHYLEKTDAVIFVAAEKLASLLTEDLLRNTIFLLLANKQDLPNALTAEELAQELGTTGNQTHKWHIQATSAHTGEGIYEGLDWIERNLPSK</sequence>
<dbReference type="GO" id="GO:0046872">
    <property type="term" value="F:metal ion binding"/>
    <property type="evidence" value="ECO:0007669"/>
    <property type="project" value="UniProtKB-KW"/>
</dbReference>
<evidence type="ECO:0000256" key="1">
    <source>
        <dbReference type="ARBA" id="ARBA00004444"/>
    </source>
</evidence>
<comment type="similarity">
    <text evidence="2">Belongs to the small GTPase superfamily. Arf family.</text>
</comment>
<dbReference type="GO" id="GO:0000139">
    <property type="term" value="C:Golgi membrane"/>
    <property type="evidence" value="ECO:0007669"/>
    <property type="project" value="UniProtKB-SubCell"/>
</dbReference>
<dbReference type="EC" id="3.6.5.2" evidence="3"/>
<dbReference type="InterPro" id="IPR024156">
    <property type="entry name" value="Small_GTPase_ARF"/>
</dbReference>
<name>A0AA36C4K6_9BILA</name>
<dbReference type="AlphaFoldDB" id="A0AA36C4K6"/>
<feature type="binding site" evidence="15">
    <location>
        <begin position="113"/>
        <end position="116"/>
    </location>
    <ligand>
        <name>GTP</name>
        <dbReference type="ChEBI" id="CHEBI:37565"/>
    </ligand>
</feature>
<evidence type="ECO:0000256" key="13">
    <source>
        <dbReference type="ARBA" id="ARBA00054500"/>
    </source>
</evidence>
<dbReference type="GO" id="GO:0005525">
    <property type="term" value="F:GTP binding"/>
    <property type="evidence" value="ECO:0007669"/>
    <property type="project" value="UniProtKB-KW"/>
</dbReference>
<feature type="binding site" evidence="15">
    <location>
        <begin position="27"/>
        <end position="34"/>
    </location>
    <ligand>
        <name>GTP</name>
        <dbReference type="ChEBI" id="CHEBI:37565"/>
    </ligand>
</feature>
<evidence type="ECO:0000256" key="3">
    <source>
        <dbReference type="ARBA" id="ARBA00011984"/>
    </source>
</evidence>
<dbReference type="GO" id="GO:0003925">
    <property type="term" value="F:G protein activity"/>
    <property type="evidence" value="ECO:0007669"/>
    <property type="project" value="UniProtKB-EC"/>
</dbReference>
<comment type="catalytic activity">
    <reaction evidence="12">
        <text>GTP + H2O = GDP + phosphate + H(+)</text>
        <dbReference type="Rhea" id="RHEA:19669"/>
        <dbReference type="ChEBI" id="CHEBI:15377"/>
        <dbReference type="ChEBI" id="CHEBI:15378"/>
        <dbReference type="ChEBI" id="CHEBI:37565"/>
        <dbReference type="ChEBI" id="CHEBI:43474"/>
        <dbReference type="ChEBI" id="CHEBI:58189"/>
        <dbReference type="EC" id="3.6.5.2"/>
    </reaction>
</comment>
<feature type="non-terminal residue" evidence="17">
    <location>
        <position position="1"/>
    </location>
</feature>
<dbReference type="FunFam" id="3.40.50.300:FF:003500">
    <property type="entry name" value="ADP-ribosylation factor 1"/>
    <property type="match status" value="1"/>
</dbReference>
<dbReference type="GO" id="GO:0016192">
    <property type="term" value="P:vesicle-mediated transport"/>
    <property type="evidence" value="ECO:0007669"/>
    <property type="project" value="UniProtKB-KW"/>
</dbReference>
<keyword evidence="16" id="KW-0479">Metal-binding</keyword>
<dbReference type="SUPFAM" id="SSF52540">
    <property type="entry name" value="P-loop containing nucleoside triphosphate hydrolases"/>
    <property type="match status" value="1"/>
</dbReference>
<feature type="binding site" evidence="16">
    <location>
        <position position="34"/>
    </location>
    <ligand>
        <name>Mg(2+)</name>
        <dbReference type="ChEBI" id="CHEBI:18420"/>
    </ligand>
</feature>
<organism evidence="17 18">
    <name type="scientific">Mesorhabditis spiculigera</name>
    <dbReference type="NCBI Taxonomy" id="96644"/>
    <lineage>
        <taxon>Eukaryota</taxon>
        <taxon>Metazoa</taxon>
        <taxon>Ecdysozoa</taxon>
        <taxon>Nematoda</taxon>
        <taxon>Chromadorea</taxon>
        <taxon>Rhabditida</taxon>
        <taxon>Rhabditina</taxon>
        <taxon>Rhabditomorpha</taxon>
        <taxon>Rhabditoidea</taxon>
        <taxon>Rhabditidae</taxon>
        <taxon>Mesorhabditinae</taxon>
        <taxon>Mesorhabditis</taxon>
    </lineage>
</organism>
<comment type="subcellular location">
    <subcellularLocation>
        <location evidence="1">Golgi apparatus membrane</location>
        <topology evidence="1">Lipid-anchor</topology>
        <orientation evidence="1">Cytoplasmic side</orientation>
    </subcellularLocation>
</comment>
<dbReference type="PANTHER" id="PTHR11711">
    <property type="entry name" value="ADP RIBOSYLATION FACTOR-RELATED"/>
    <property type="match status" value="1"/>
</dbReference>
<keyword evidence="10 15" id="KW-0342">GTP-binding</keyword>
<keyword evidence="9" id="KW-0333">Golgi apparatus</keyword>
<dbReference type="Pfam" id="PF00025">
    <property type="entry name" value="Arf"/>
    <property type="match status" value="1"/>
</dbReference>
<evidence type="ECO:0000313" key="18">
    <source>
        <dbReference type="Proteomes" id="UP001177023"/>
    </source>
</evidence>
<evidence type="ECO:0000313" key="17">
    <source>
        <dbReference type="EMBL" id="CAJ0558026.1"/>
    </source>
</evidence>
<evidence type="ECO:0000256" key="11">
    <source>
        <dbReference type="ARBA" id="ARBA00023288"/>
    </source>
</evidence>
<keyword evidence="6 15" id="KW-0547">Nucleotide-binding</keyword>
<keyword evidence="11" id="KW-0449">Lipoprotein</keyword>
<dbReference type="SMART" id="SM00177">
    <property type="entry name" value="ARF"/>
    <property type="match status" value="1"/>
</dbReference>
<keyword evidence="18" id="KW-1185">Reference proteome</keyword>
<dbReference type="GO" id="GO:0015031">
    <property type="term" value="P:protein transport"/>
    <property type="evidence" value="ECO:0007669"/>
    <property type="project" value="UniProtKB-KW"/>
</dbReference>
<evidence type="ECO:0000256" key="6">
    <source>
        <dbReference type="ARBA" id="ARBA00022741"/>
    </source>
</evidence>
<dbReference type="Gene3D" id="3.40.50.300">
    <property type="entry name" value="P-loop containing nucleotide triphosphate hydrolases"/>
    <property type="match status" value="1"/>
</dbReference>
<evidence type="ECO:0000256" key="5">
    <source>
        <dbReference type="ARBA" id="ARBA00022707"/>
    </source>
</evidence>
<keyword evidence="5" id="KW-0519">Myristate</keyword>
<accession>A0AA36C4K6</accession>
<dbReference type="CDD" id="cd00878">
    <property type="entry name" value="Arf_Arl"/>
    <property type="match status" value="1"/>
</dbReference>
<gene>
    <name evidence="17" type="ORF">MSPICULIGERA_LOCUS768</name>
</gene>
<keyword evidence="4" id="KW-0813">Transport</keyword>
<dbReference type="Proteomes" id="UP001177023">
    <property type="component" value="Unassembled WGS sequence"/>
</dbReference>
<evidence type="ECO:0000256" key="14">
    <source>
        <dbReference type="ARBA" id="ARBA00072176"/>
    </source>
</evidence>
<keyword evidence="16" id="KW-0460">Magnesium</keyword>
<dbReference type="PROSITE" id="PS51417">
    <property type="entry name" value="ARF"/>
    <property type="match status" value="1"/>
</dbReference>
<evidence type="ECO:0000256" key="10">
    <source>
        <dbReference type="ARBA" id="ARBA00023134"/>
    </source>
</evidence>
<evidence type="ECO:0000256" key="2">
    <source>
        <dbReference type="ARBA" id="ARBA00010290"/>
    </source>
</evidence>
<proteinExistence type="inferred from homology"/>
<evidence type="ECO:0000256" key="7">
    <source>
        <dbReference type="ARBA" id="ARBA00022892"/>
    </source>
</evidence>
<comment type="function">
    <text evidence="13">Small GTPase involved in protein trafficking between different compartments. Modulates vesicle budding and uncoating within the Golgi complex. In its GTP-bound form, triggers the recruitment of coatomer proteins to the Golgi membrane. The hydrolysis of ARF1-bound GTP, which is mediated by ARFGAPs proteins, is required for dissociation of coat proteins from Golgi membranes and vesicles. Involved in endoplasmic reticulum dynamics during embryogenesis. Also required for adult germline function. Plays a role in cell shedding during embryogenesis probably by promoting the endocytosis of cell adhesion molecules. During neurogenesis, involved in cell autonomous Q.p neuroblast asymmetric divisions that generate one precursor cell and one apoptotic cell, probably by controlling endocytosis. Plays a role in maintaining mitochondrial morphology.</text>
</comment>
<evidence type="ECO:0000256" key="12">
    <source>
        <dbReference type="ARBA" id="ARBA00048098"/>
    </source>
</evidence>